<organism evidence="1">
    <name type="scientific">marine sediment metagenome</name>
    <dbReference type="NCBI Taxonomy" id="412755"/>
    <lineage>
        <taxon>unclassified sequences</taxon>
        <taxon>metagenomes</taxon>
        <taxon>ecological metagenomes</taxon>
    </lineage>
</organism>
<dbReference type="Gene3D" id="3.40.630.30">
    <property type="match status" value="1"/>
</dbReference>
<gene>
    <name evidence="1" type="ORF">LCGC14_0911450</name>
</gene>
<dbReference type="SUPFAM" id="SSF55729">
    <property type="entry name" value="Acyl-CoA N-acyltransferases (Nat)"/>
    <property type="match status" value="1"/>
</dbReference>
<protein>
    <recommendedName>
        <fullName evidence="2">N-acetyltransferase domain-containing protein</fullName>
    </recommendedName>
</protein>
<name>A0A0F9S0C7_9ZZZZ</name>
<evidence type="ECO:0008006" key="2">
    <source>
        <dbReference type="Google" id="ProtNLM"/>
    </source>
</evidence>
<reference evidence="1" key="1">
    <citation type="journal article" date="2015" name="Nature">
        <title>Complex archaea that bridge the gap between prokaryotes and eukaryotes.</title>
        <authorList>
            <person name="Spang A."/>
            <person name="Saw J.H."/>
            <person name="Jorgensen S.L."/>
            <person name="Zaremba-Niedzwiedzka K."/>
            <person name="Martijn J."/>
            <person name="Lind A.E."/>
            <person name="van Eijk R."/>
            <person name="Schleper C."/>
            <person name="Guy L."/>
            <person name="Ettema T.J."/>
        </authorList>
    </citation>
    <scope>NUCLEOTIDE SEQUENCE</scope>
</reference>
<dbReference type="InterPro" id="IPR016181">
    <property type="entry name" value="Acyl_CoA_acyltransferase"/>
</dbReference>
<comment type="caution">
    <text evidence="1">The sequence shown here is derived from an EMBL/GenBank/DDBJ whole genome shotgun (WGS) entry which is preliminary data.</text>
</comment>
<evidence type="ECO:0000313" key="1">
    <source>
        <dbReference type="EMBL" id="KKN22783.1"/>
    </source>
</evidence>
<dbReference type="AlphaFoldDB" id="A0A0F9S0C7"/>
<sequence length="165" mass="19019">MNKSIRGYIPKITDLLGFDTWKIGTVNPPRDFPDYVSVGNYHLIHTVDTTNRSTYDKKTKKFSRLPYPVLIARWELVDMINCCGILVSTDAFVAPDYRDKGLGNLLNLLRIDMAKYLGYSLLLCTDIQQNTHQRKILKKNNWKDIYAFVNKNTESTINISVVDLQ</sequence>
<proteinExistence type="predicted"/>
<accession>A0A0F9S0C7</accession>
<dbReference type="EMBL" id="LAZR01003030">
    <property type="protein sequence ID" value="KKN22783.1"/>
    <property type="molecule type" value="Genomic_DNA"/>
</dbReference>